<gene>
    <name evidence="6" type="ORF">C361_06816</name>
</gene>
<evidence type="ECO:0000256" key="3">
    <source>
        <dbReference type="ARBA" id="ARBA00023186"/>
    </source>
</evidence>
<keyword evidence="3" id="KW-0143">Chaperone</keyword>
<dbReference type="GO" id="GO:0001965">
    <property type="term" value="F:G-protein alpha-subunit binding"/>
    <property type="evidence" value="ECO:0007669"/>
    <property type="project" value="TreeGrafter"/>
</dbReference>
<dbReference type="OrthoDB" id="5585685at2759"/>
<sequence length="692" mass="76111">MSVKSLLASSYGSIENRRESLDRIRGELNAVVEALPTQVHPAEREIYLNYILSDLHPKEEAIWRDWPSDVYLLALTAVKCLGRNPVGSETLLSSHHISTLMFHSALPSDDSATFPTVVAQSSMTPQAHEALKILANMLVLHTAGRIQFFKACGAVAVARALSESSTQDENNVAYAENLFLLGRLGFLVTMERAEAAKQMVDNEVVDALVQIFMSASVLPASFLYLSELLKLTNALLQFYPYEQLSNTTTGVDSWDEKFDRLLYPLLRLFYATPSVDLSPPLTHIINALLLIPFNTQLLPIWASVPECPSSLQVNSSSNPSSTMRNIITKLGNIASPSSPRKSSAGSLAPPRSRSPAGGQRSAPDSPRGSFSSSKPGLGATSDHIALSSRLLKTLDRFFETYLPYPKRPDDDQPHALVLDEILPPLLLLMTRVTLGSENVRLWIKEILLPSSLDRSPEAGPLVSRKGLLGNILRLMTCAGHTQTRNAAGELMWAVCNGDASDLCVEIGYGNAAGMLFQKGLTGPPPAKVEEIEQHNPSQTVKQLARSANCRSDAGSPVTTVQPATLSSTSTFSAQASRNPITGIENANQAAGDLDEMTQEEKEREAERLFILFDRMEKNPVISMKSGDDQDGQKHGVQGLKDIMREKLENGDMDRWDRKDEQKERQRLEEEAQKDEEEAFRELAAYNRRTGKS</sequence>
<evidence type="ECO:0000256" key="1">
    <source>
        <dbReference type="ARBA" id="ARBA00009049"/>
    </source>
</evidence>
<organism evidence="6 7">
    <name type="scientific">Cryptococcus neoformans Tu259-1</name>
    <dbReference type="NCBI Taxonomy" id="1230072"/>
    <lineage>
        <taxon>Eukaryota</taxon>
        <taxon>Fungi</taxon>
        <taxon>Dikarya</taxon>
        <taxon>Basidiomycota</taxon>
        <taxon>Agaricomycotina</taxon>
        <taxon>Tremellomycetes</taxon>
        <taxon>Tremellales</taxon>
        <taxon>Cryptococcaceae</taxon>
        <taxon>Cryptococcus</taxon>
        <taxon>Cryptococcus neoformans species complex</taxon>
    </lineage>
</organism>
<dbReference type="InterPro" id="IPR019318">
    <property type="entry name" value="Gua_nucleotide_exch_fac_Ric8"/>
</dbReference>
<dbReference type="Pfam" id="PF10165">
    <property type="entry name" value="Ric8"/>
    <property type="match status" value="1"/>
</dbReference>
<protein>
    <submittedName>
        <fullName evidence="6">Uncharacterized protein</fullName>
    </submittedName>
</protein>
<evidence type="ECO:0000256" key="5">
    <source>
        <dbReference type="SAM" id="MobiDB-lite"/>
    </source>
</evidence>
<feature type="coiled-coil region" evidence="4">
    <location>
        <begin position="586"/>
        <end position="618"/>
    </location>
</feature>
<dbReference type="GO" id="GO:0005085">
    <property type="term" value="F:guanyl-nucleotide exchange factor activity"/>
    <property type="evidence" value="ECO:0007669"/>
    <property type="project" value="UniProtKB-KW"/>
</dbReference>
<proteinExistence type="inferred from homology"/>
<dbReference type="GO" id="GO:0007186">
    <property type="term" value="P:G protein-coupled receptor signaling pathway"/>
    <property type="evidence" value="ECO:0007669"/>
    <property type="project" value="TreeGrafter"/>
</dbReference>
<feature type="compositionally biased region" description="Polar residues" evidence="5">
    <location>
        <begin position="556"/>
        <end position="579"/>
    </location>
</feature>
<keyword evidence="2" id="KW-0344">Guanine-nucleotide releasing factor</keyword>
<dbReference type="EMBL" id="AMKT01000101">
    <property type="protein sequence ID" value="OXG10781.1"/>
    <property type="molecule type" value="Genomic_DNA"/>
</dbReference>
<evidence type="ECO:0000256" key="4">
    <source>
        <dbReference type="SAM" id="Coils"/>
    </source>
</evidence>
<dbReference type="PANTHER" id="PTHR12425:SF5">
    <property type="entry name" value="SYNEMBRYN"/>
    <property type="match status" value="1"/>
</dbReference>
<feature type="compositionally biased region" description="Low complexity" evidence="5">
    <location>
        <begin position="334"/>
        <end position="346"/>
    </location>
</feature>
<dbReference type="AlphaFoldDB" id="A0A854Q4Y0"/>
<keyword evidence="4" id="KW-0175">Coiled coil</keyword>
<accession>A0A854Q4Y0</accession>
<evidence type="ECO:0000313" key="6">
    <source>
        <dbReference type="EMBL" id="OXG10781.1"/>
    </source>
</evidence>
<reference evidence="6 7" key="1">
    <citation type="submission" date="2017-06" db="EMBL/GenBank/DDBJ databases">
        <title>Global population genomics of the pathogenic fungus Cryptococcus neoformans var. grubii.</title>
        <authorList>
            <person name="Cuomo C."/>
            <person name="Litvintseva A."/>
            <person name="Chen Y."/>
            <person name="Young S."/>
            <person name="Zeng Q."/>
            <person name="Chapman S."/>
            <person name="Gujja S."/>
            <person name="Saif S."/>
            <person name="Birren B."/>
        </authorList>
    </citation>
    <scope>NUCLEOTIDE SEQUENCE [LARGE SCALE GENOMIC DNA]</scope>
    <source>
        <strain evidence="6 7">Tu259-1</strain>
    </source>
</reference>
<comment type="similarity">
    <text evidence="1">Belongs to the synembryn family.</text>
</comment>
<evidence type="ECO:0000256" key="2">
    <source>
        <dbReference type="ARBA" id="ARBA00022658"/>
    </source>
</evidence>
<comment type="caution">
    <text evidence="6">The sequence shown here is derived from an EMBL/GenBank/DDBJ whole genome shotgun (WGS) entry which is preliminary data.</text>
</comment>
<feature type="compositionally biased region" description="Basic and acidic residues" evidence="5">
    <location>
        <begin position="641"/>
        <end position="670"/>
    </location>
</feature>
<evidence type="ECO:0000313" key="7">
    <source>
        <dbReference type="Proteomes" id="UP000199727"/>
    </source>
</evidence>
<dbReference type="GO" id="GO:0005737">
    <property type="term" value="C:cytoplasm"/>
    <property type="evidence" value="ECO:0007669"/>
    <property type="project" value="TreeGrafter"/>
</dbReference>
<dbReference type="Proteomes" id="UP000199727">
    <property type="component" value="Unassembled WGS sequence"/>
</dbReference>
<feature type="region of interest" description="Disordered" evidence="5">
    <location>
        <begin position="332"/>
        <end position="377"/>
    </location>
</feature>
<name>A0A854Q4Y0_CRYNE</name>
<dbReference type="PANTHER" id="PTHR12425">
    <property type="entry name" value="SYNEMBRYN"/>
    <property type="match status" value="1"/>
</dbReference>
<feature type="region of interest" description="Disordered" evidence="5">
    <location>
        <begin position="545"/>
        <end position="579"/>
    </location>
</feature>
<feature type="region of interest" description="Disordered" evidence="5">
    <location>
        <begin position="621"/>
        <end position="678"/>
    </location>
</feature>